<evidence type="ECO:0000259" key="9">
    <source>
        <dbReference type="PROSITE" id="PS00794"/>
    </source>
</evidence>
<evidence type="ECO:0000313" key="10">
    <source>
        <dbReference type="EMBL" id="CAE06731.1"/>
    </source>
</evidence>
<dbReference type="Proteomes" id="UP000001422">
    <property type="component" value="Chromosome"/>
</dbReference>
<keyword evidence="5" id="KW-0547">Nucleotide-binding</keyword>
<evidence type="ECO:0000256" key="2">
    <source>
        <dbReference type="ARBA" id="ARBA00005051"/>
    </source>
</evidence>
<dbReference type="EC" id="2.7.6.3" evidence="3"/>
<sequence length="163" mass="17774">MSVAPTAGNDLGVALGANRSSAVGSPRATLLAVRPLLEEQVQVWSSQALGFRWSELHDTTPVGGPPDQPCYCNAVLLVEGLKAPPGEAAALQLLDALQGLEQQFGRDRSLEQRWGPRSLDLDLLFWGEFRLEHPRLLLPHPRLHLRTFVLAPLLEAMQGSASR</sequence>
<dbReference type="RefSeq" id="WP_011127092.1">
    <property type="nucleotide sequence ID" value="NC_005070.1"/>
</dbReference>
<proteinExistence type="predicted"/>
<evidence type="ECO:0000256" key="3">
    <source>
        <dbReference type="ARBA" id="ARBA00013253"/>
    </source>
</evidence>
<keyword evidence="11" id="KW-1185">Reference proteome</keyword>
<evidence type="ECO:0000256" key="5">
    <source>
        <dbReference type="ARBA" id="ARBA00022741"/>
    </source>
</evidence>
<evidence type="ECO:0000256" key="8">
    <source>
        <dbReference type="ARBA" id="ARBA00022909"/>
    </source>
</evidence>
<evidence type="ECO:0000256" key="7">
    <source>
        <dbReference type="ARBA" id="ARBA00022840"/>
    </source>
</evidence>
<keyword evidence="6" id="KW-0418">Kinase</keyword>
<evidence type="ECO:0000313" key="11">
    <source>
        <dbReference type="Proteomes" id="UP000001422"/>
    </source>
</evidence>
<dbReference type="GO" id="GO:0016301">
    <property type="term" value="F:kinase activity"/>
    <property type="evidence" value="ECO:0007669"/>
    <property type="project" value="UniProtKB-KW"/>
</dbReference>
<dbReference type="Pfam" id="PF01288">
    <property type="entry name" value="HPPK"/>
    <property type="match status" value="1"/>
</dbReference>
<evidence type="ECO:0000256" key="1">
    <source>
        <dbReference type="ARBA" id="ARBA00000198"/>
    </source>
</evidence>
<name>Q7U9N8_PARMW</name>
<dbReference type="PANTHER" id="PTHR43071">
    <property type="entry name" value="2-AMINO-4-HYDROXY-6-HYDROXYMETHYLDIHYDROPTERIDINE PYROPHOSPHOKINASE"/>
    <property type="match status" value="1"/>
</dbReference>
<keyword evidence="4 10" id="KW-0808">Transferase</keyword>
<dbReference type="NCBIfam" id="TIGR01498">
    <property type="entry name" value="folK"/>
    <property type="match status" value="1"/>
</dbReference>
<dbReference type="UniPathway" id="UPA00077">
    <property type="reaction ID" value="UER00155"/>
</dbReference>
<dbReference type="InterPro" id="IPR000550">
    <property type="entry name" value="Hppk"/>
</dbReference>
<accession>Q7U9N8</accession>
<dbReference type="GO" id="GO:0046654">
    <property type="term" value="P:tetrahydrofolate biosynthetic process"/>
    <property type="evidence" value="ECO:0007669"/>
    <property type="project" value="UniProtKB-UniPathway"/>
</dbReference>
<dbReference type="KEGG" id="syw:SYNW0216"/>
<dbReference type="Gene3D" id="3.30.70.560">
    <property type="entry name" value="7,8-Dihydro-6-hydroxymethylpterin-pyrophosphokinase HPPK"/>
    <property type="match status" value="1"/>
</dbReference>
<keyword evidence="8" id="KW-0289">Folate biosynthesis</keyword>
<dbReference type="eggNOG" id="COG0801">
    <property type="taxonomic scope" value="Bacteria"/>
</dbReference>
<dbReference type="AlphaFoldDB" id="Q7U9N8"/>
<comment type="pathway">
    <text evidence="2">Cofactor biosynthesis; tetrahydrofolate biosynthesis; 2-amino-4-hydroxy-6-hydroxymethyl-7,8-dihydropteridine diphosphate from 7,8-dihydroneopterin triphosphate: step 4/4.</text>
</comment>
<dbReference type="InterPro" id="IPR035907">
    <property type="entry name" value="Hppk_sf"/>
</dbReference>
<gene>
    <name evidence="10" type="primary">folK</name>
    <name evidence="10" type="ordered locus">SYNW0216</name>
</gene>
<evidence type="ECO:0000256" key="4">
    <source>
        <dbReference type="ARBA" id="ARBA00022679"/>
    </source>
</evidence>
<dbReference type="STRING" id="84588.SYNW0216"/>
<protein>
    <recommendedName>
        <fullName evidence="3">2-amino-4-hydroxy-6-hydroxymethyldihydropteridine diphosphokinase</fullName>
        <ecNumber evidence="3">2.7.6.3</ecNumber>
    </recommendedName>
</protein>
<feature type="domain" description="7,8-dihydro-6-hydroxymethylpterin-pyrophosphokinase" evidence="9">
    <location>
        <begin position="113"/>
        <end position="124"/>
    </location>
</feature>
<dbReference type="GO" id="GO:0046656">
    <property type="term" value="P:folic acid biosynthetic process"/>
    <property type="evidence" value="ECO:0007669"/>
    <property type="project" value="UniProtKB-KW"/>
</dbReference>
<dbReference type="GO" id="GO:0003848">
    <property type="term" value="F:2-amino-4-hydroxy-6-hydroxymethyldihydropteridine diphosphokinase activity"/>
    <property type="evidence" value="ECO:0007669"/>
    <property type="project" value="UniProtKB-EC"/>
</dbReference>
<keyword evidence="7" id="KW-0067">ATP-binding</keyword>
<comment type="catalytic activity">
    <reaction evidence="1">
        <text>6-hydroxymethyl-7,8-dihydropterin + ATP = (7,8-dihydropterin-6-yl)methyl diphosphate + AMP + H(+)</text>
        <dbReference type="Rhea" id="RHEA:11412"/>
        <dbReference type="ChEBI" id="CHEBI:15378"/>
        <dbReference type="ChEBI" id="CHEBI:30616"/>
        <dbReference type="ChEBI" id="CHEBI:44841"/>
        <dbReference type="ChEBI" id="CHEBI:72950"/>
        <dbReference type="ChEBI" id="CHEBI:456215"/>
        <dbReference type="EC" id="2.7.6.3"/>
    </reaction>
</comment>
<dbReference type="HOGENOM" id="CLU_097916_3_1_3"/>
<organism evidence="10 11">
    <name type="scientific">Parasynechococcus marenigrum (strain WH8102)</name>
    <dbReference type="NCBI Taxonomy" id="84588"/>
    <lineage>
        <taxon>Bacteria</taxon>
        <taxon>Bacillati</taxon>
        <taxon>Cyanobacteriota</taxon>
        <taxon>Cyanophyceae</taxon>
        <taxon>Synechococcales</taxon>
        <taxon>Prochlorococcaceae</taxon>
        <taxon>Parasynechococcus</taxon>
        <taxon>Parasynechococcus marenigrum</taxon>
    </lineage>
</organism>
<dbReference type="PROSITE" id="PS00794">
    <property type="entry name" value="HPPK"/>
    <property type="match status" value="1"/>
</dbReference>
<dbReference type="GO" id="GO:0005524">
    <property type="term" value="F:ATP binding"/>
    <property type="evidence" value="ECO:0007669"/>
    <property type="project" value="UniProtKB-KW"/>
</dbReference>
<dbReference type="SUPFAM" id="SSF55083">
    <property type="entry name" value="6-hydroxymethyl-7,8-dihydropterin pyrophosphokinase, HPPK"/>
    <property type="match status" value="1"/>
</dbReference>
<dbReference type="PANTHER" id="PTHR43071:SF1">
    <property type="entry name" value="2-AMINO-4-HYDROXY-6-HYDROXYMETHYLDIHYDROPTERIDINE PYROPHOSPHOKINASE"/>
    <property type="match status" value="1"/>
</dbReference>
<dbReference type="EMBL" id="BX569689">
    <property type="protein sequence ID" value="CAE06731.1"/>
    <property type="molecule type" value="Genomic_DNA"/>
</dbReference>
<reference evidence="10 11" key="1">
    <citation type="journal article" date="2003" name="Nature">
        <title>The genome of a motile marine Synechococcus.</title>
        <authorList>
            <person name="Palenik B."/>
            <person name="Brahamsha B."/>
            <person name="Larimer F."/>
            <person name="Land M."/>
            <person name="Hauser L."/>
            <person name="Chain P."/>
            <person name="Lamerdin J."/>
            <person name="Regala W."/>
            <person name="Allen E.A."/>
            <person name="McCarren J."/>
            <person name="Paulsen I."/>
            <person name="Dufresne A."/>
            <person name="Partensky F."/>
            <person name="Webb E."/>
            <person name="Waterbury J."/>
        </authorList>
    </citation>
    <scope>NUCLEOTIDE SEQUENCE [LARGE SCALE GENOMIC DNA]</scope>
    <source>
        <strain evidence="10 11">WH8102</strain>
    </source>
</reference>
<evidence type="ECO:0000256" key="6">
    <source>
        <dbReference type="ARBA" id="ARBA00022777"/>
    </source>
</evidence>